<sequence length="212" mass="23825">MSKKNSFRSRLNIVLGLIAVFLLILGTNRIDKRHFEAAQTAVTSVYEDRVLAQDYIYKLSNLIHKKQLNFQNGSETVNNSINKEVQTLIDLFSETKLTINESKTFKDLKSDFESLKSKENSYYKSMKNIEFTDSTAPAAPTALYNELATLQSDLDNLALIQVGESKSVLSTAQKSLDMSNLMSSMEVYSLLVIGIIILVATFYRVGKSRVSE</sequence>
<comment type="caution">
    <text evidence="2">The sequence shown here is derived from an EMBL/GenBank/DDBJ whole genome shotgun (WGS) entry which is preliminary data.</text>
</comment>
<dbReference type="Proteomes" id="UP000248584">
    <property type="component" value="Unassembled WGS sequence"/>
</dbReference>
<keyword evidence="3" id="KW-1185">Reference proteome</keyword>
<feature type="transmembrane region" description="Helical" evidence="1">
    <location>
        <begin position="187"/>
        <end position="206"/>
    </location>
</feature>
<protein>
    <recommendedName>
        <fullName evidence="4">Chemotaxis methyl-accepting receptor HlyB-like 4HB MCP domain-containing protein</fullName>
    </recommendedName>
</protein>
<reference evidence="2 3" key="1">
    <citation type="submission" date="2018-06" db="EMBL/GenBank/DDBJ databases">
        <title>Genomic Encyclopedia of Archaeal and Bacterial Type Strains, Phase II (KMG-II): from individual species to whole genera.</title>
        <authorList>
            <person name="Goeker M."/>
        </authorList>
    </citation>
    <scope>NUCLEOTIDE SEQUENCE [LARGE SCALE GENOMIC DNA]</scope>
    <source>
        <strain evidence="2 3">DSM 17205</strain>
    </source>
</reference>
<keyword evidence="1" id="KW-0812">Transmembrane</keyword>
<name>A0ABX5Q0K7_9FLAO</name>
<dbReference type="RefSeq" id="WP_015361369.1">
    <property type="nucleotide sequence ID" value="NZ_QKZR01000001.1"/>
</dbReference>
<evidence type="ECO:0000313" key="3">
    <source>
        <dbReference type="Proteomes" id="UP000248584"/>
    </source>
</evidence>
<evidence type="ECO:0000256" key="1">
    <source>
        <dbReference type="SAM" id="Phobius"/>
    </source>
</evidence>
<evidence type="ECO:0008006" key="4">
    <source>
        <dbReference type="Google" id="ProtNLM"/>
    </source>
</evidence>
<keyword evidence="1" id="KW-1133">Transmembrane helix</keyword>
<accession>A0ABX5Q0K7</accession>
<evidence type="ECO:0000313" key="2">
    <source>
        <dbReference type="EMBL" id="PZX43555.1"/>
    </source>
</evidence>
<keyword evidence="1" id="KW-0472">Membrane</keyword>
<dbReference type="EMBL" id="QKZR01000001">
    <property type="protein sequence ID" value="PZX43555.1"/>
    <property type="molecule type" value="Genomic_DNA"/>
</dbReference>
<gene>
    <name evidence="2" type="ORF">LX97_00556</name>
</gene>
<organism evidence="2 3">
    <name type="scientific">Nonlabens dokdonensis</name>
    <dbReference type="NCBI Taxonomy" id="328515"/>
    <lineage>
        <taxon>Bacteria</taxon>
        <taxon>Pseudomonadati</taxon>
        <taxon>Bacteroidota</taxon>
        <taxon>Flavobacteriia</taxon>
        <taxon>Flavobacteriales</taxon>
        <taxon>Flavobacteriaceae</taxon>
        <taxon>Nonlabens</taxon>
    </lineage>
</organism>
<proteinExistence type="predicted"/>